<protein>
    <submittedName>
        <fullName evidence="2">Uncharacterized protein</fullName>
    </submittedName>
</protein>
<gene>
    <name evidence="2" type="ORF">PXEA_LOCUS1318</name>
</gene>
<organism evidence="2 3">
    <name type="scientific">Protopolystoma xenopodis</name>
    <dbReference type="NCBI Taxonomy" id="117903"/>
    <lineage>
        <taxon>Eukaryota</taxon>
        <taxon>Metazoa</taxon>
        <taxon>Spiralia</taxon>
        <taxon>Lophotrochozoa</taxon>
        <taxon>Platyhelminthes</taxon>
        <taxon>Monogenea</taxon>
        <taxon>Polyopisthocotylea</taxon>
        <taxon>Polystomatidea</taxon>
        <taxon>Polystomatidae</taxon>
        <taxon>Protopolystoma</taxon>
    </lineage>
</organism>
<accession>A0A448WBQ4</accession>
<comment type="caution">
    <text evidence="2">The sequence shown here is derived from an EMBL/GenBank/DDBJ whole genome shotgun (WGS) entry which is preliminary data.</text>
</comment>
<name>A0A448WBQ4_9PLAT</name>
<dbReference type="Proteomes" id="UP000784294">
    <property type="component" value="Unassembled WGS sequence"/>
</dbReference>
<dbReference type="AlphaFoldDB" id="A0A448WBQ4"/>
<sequence>MFALLLVHITMTTVKGPKGHILFRSKSSSSHRPFFHLGVTSSAAFSSTLSSFTPSTSWASSNSALATSSFVLAPPCHQRAVGAGPKAKSSTGVGILPSDRQTNNHLPSTNTFKDAGTWLPYKENSISAAPVAVAGSTVVHGGKDGLASRPPFRSEPSWPGREGQTGLTTHERIVRTQRIWCIPGLKREEVEVLLADAEPGVS</sequence>
<dbReference type="OrthoDB" id="6281542at2759"/>
<proteinExistence type="predicted"/>
<evidence type="ECO:0000313" key="2">
    <source>
        <dbReference type="EMBL" id="VEL07878.1"/>
    </source>
</evidence>
<keyword evidence="3" id="KW-1185">Reference proteome</keyword>
<evidence type="ECO:0000313" key="3">
    <source>
        <dbReference type="Proteomes" id="UP000784294"/>
    </source>
</evidence>
<evidence type="ECO:0000256" key="1">
    <source>
        <dbReference type="SAM" id="MobiDB-lite"/>
    </source>
</evidence>
<reference evidence="2" key="1">
    <citation type="submission" date="2018-11" db="EMBL/GenBank/DDBJ databases">
        <authorList>
            <consortium name="Pathogen Informatics"/>
        </authorList>
    </citation>
    <scope>NUCLEOTIDE SEQUENCE</scope>
</reference>
<dbReference type="EMBL" id="CAAALY010002662">
    <property type="protein sequence ID" value="VEL07878.1"/>
    <property type="molecule type" value="Genomic_DNA"/>
</dbReference>
<feature type="region of interest" description="Disordered" evidence="1">
    <location>
        <begin position="142"/>
        <end position="165"/>
    </location>
</feature>